<dbReference type="EMBL" id="SOFP01000023">
    <property type="protein sequence ID" value="TFC18173.1"/>
    <property type="molecule type" value="Genomic_DNA"/>
</dbReference>
<evidence type="ECO:0000256" key="1">
    <source>
        <dbReference type="SAM" id="Phobius"/>
    </source>
</evidence>
<evidence type="ECO:0000313" key="2">
    <source>
        <dbReference type="EMBL" id="TFC18173.1"/>
    </source>
</evidence>
<name>A0A4R8WVH8_9MICO</name>
<evidence type="ECO:0000313" key="3">
    <source>
        <dbReference type="Proteomes" id="UP000298412"/>
    </source>
</evidence>
<comment type="caution">
    <text evidence="2">The sequence shown here is derived from an EMBL/GenBank/DDBJ whole genome shotgun (WGS) entry which is preliminary data.</text>
</comment>
<sequence length="152" mass="16692">MKWSLLDYQESSSLMSTFWAICKLSHSIRVTSRYDEFMYSWIKVSMSQEQPGSTNQQIFRNLNAHRAAPMTVREATLIVANANGGLFPAADIGILAVIDEAQRTIRAARSASRSDLLCIHRGRAITGVLIGAATVVIGTVIWFIPIATHLAG</sequence>
<proteinExistence type="predicted"/>
<keyword evidence="1" id="KW-0812">Transmembrane</keyword>
<keyword evidence="1" id="KW-0472">Membrane</keyword>
<feature type="transmembrane region" description="Helical" evidence="1">
    <location>
        <begin position="124"/>
        <end position="144"/>
    </location>
</feature>
<keyword evidence="3" id="KW-1185">Reference proteome</keyword>
<keyword evidence="1" id="KW-1133">Transmembrane helix</keyword>
<dbReference type="RefSeq" id="WP_166804459.1">
    <property type="nucleotide sequence ID" value="NZ_SOFP01000023.1"/>
</dbReference>
<dbReference type="Proteomes" id="UP000298412">
    <property type="component" value="Unassembled WGS sequence"/>
</dbReference>
<accession>A0A4R8WVH8</accession>
<protein>
    <submittedName>
        <fullName evidence="2">Uncharacterized protein</fullName>
    </submittedName>
</protein>
<gene>
    <name evidence="2" type="ORF">E3O19_05005</name>
</gene>
<reference evidence="2 3" key="1">
    <citation type="submission" date="2019-03" db="EMBL/GenBank/DDBJ databases">
        <title>Genomics of glacier-inhabiting Cryobacterium strains.</title>
        <authorList>
            <person name="Liu Q."/>
            <person name="Xin Y.-H."/>
        </authorList>
    </citation>
    <scope>NUCLEOTIDE SEQUENCE [LARGE SCALE GENOMIC DNA]</scope>
    <source>
        <strain evidence="2 3">MDT1-3</strain>
    </source>
</reference>
<dbReference type="AlphaFoldDB" id="A0A4R8WVH8"/>
<organism evidence="2 3">
    <name type="scientific">Cryobacterium algoritolerans</name>
    <dbReference type="NCBI Taxonomy" id="1259184"/>
    <lineage>
        <taxon>Bacteria</taxon>
        <taxon>Bacillati</taxon>
        <taxon>Actinomycetota</taxon>
        <taxon>Actinomycetes</taxon>
        <taxon>Micrococcales</taxon>
        <taxon>Microbacteriaceae</taxon>
        <taxon>Cryobacterium</taxon>
    </lineage>
</organism>